<reference evidence="1" key="1">
    <citation type="submission" date="2007-06" db="EMBL/GenBank/DDBJ databases">
        <title>Complete sequence of Methanococcus vannielii SB.</title>
        <authorList>
            <consortium name="US DOE Joint Genome Institute"/>
            <person name="Copeland A."/>
            <person name="Lucas S."/>
            <person name="Lapidus A."/>
            <person name="Barry K."/>
            <person name="Glavina del Rio T."/>
            <person name="Dalin E."/>
            <person name="Tice H."/>
            <person name="Pitluck S."/>
            <person name="Chain P."/>
            <person name="Malfatti S."/>
            <person name="Shin M."/>
            <person name="Vergez L."/>
            <person name="Schmutz J."/>
            <person name="Larimer F."/>
            <person name="Land M."/>
            <person name="Hauser L."/>
            <person name="Kyrpides N."/>
            <person name="Anderson I."/>
            <person name="Sieprawska-Lupa M."/>
            <person name="Whitman W.B."/>
            <person name="Richardson P."/>
        </authorList>
    </citation>
    <scope>NUCLEOTIDE SEQUENCE [LARGE SCALE GENOMIC DNA]</scope>
    <source>
        <strain evidence="1">SB</strain>
    </source>
</reference>
<dbReference type="RefSeq" id="WP_011972110.1">
    <property type="nucleotide sequence ID" value="NC_009634.1"/>
</dbReference>
<dbReference type="STRING" id="406327.Mevan_0298"/>
<evidence type="ECO:0000313" key="2">
    <source>
        <dbReference type="Proteomes" id="UP000001107"/>
    </source>
</evidence>
<keyword evidence="2" id="KW-1185">Reference proteome</keyword>
<name>A6UNY5_METVS</name>
<evidence type="ECO:0000313" key="1">
    <source>
        <dbReference type="EMBL" id="ABR54207.1"/>
    </source>
</evidence>
<dbReference type="eggNOG" id="arCOG06657">
    <property type="taxonomic scope" value="Archaea"/>
</dbReference>
<dbReference type="OrthoDB" id="60372at2157"/>
<protein>
    <recommendedName>
        <fullName evidence="3">Lipoprotein</fullName>
    </recommendedName>
</protein>
<sequence>MRTLKIFLKAILVLILMLSFSACITSNYSSNDEQQKVNLNESFNLITGNSNGKIVQITPVNERYSEVDVIVTEEFIGSVMLNTNWNTNFYGEFIEESIKSSGILGSNIAITIKYYDLSGKIVSIYSSEKGPTVYYKFD</sequence>
<dbReference type="EMBL" id="CP000742">
    <property type="protein sequence ID" value="ABR54207.1"/>
    <property type="molecule type" value="Genomic_DNA"/>
</dbReference>
<dbReference type="Proteomes" id="UP000001107">
    <property type="component" value="Chromosome"/>
</dbReference>
<evidence type="ECO:0008006" key="3">
    <source>
        <dbReference type="Google" id="ProtNLM"/>
    </source>
</evidence>
<proteinExistence type="predicted"/>
<dbReference type="HOGENOM" id="CLU_1850676_0_0_2"/>
<dbReference type="KEGG" id="mvn:Mevan_0298"/>
<dbReference type="GeneID" id="5325687"/>
<accession>A6UNY5</accession>
<dbReference type="PROSITE" id="PS51257">
    <property type="entry name" value="PROKAR_LIPOPROTEIN"/>
    <property type="match status" value="1"/>
</dbReference>
<organism evidence="1 2">
    <name type="scientific">Methanococcus vannielii (strain ATCC 35089 / DSM 1224 / JCM 13029 / OCM 148 / SB)</name>
    <dbReference type="NCBI Taxonomy" id="406327"/>
    <lineage>
        <taxon>Archaea</taxon>
        <taxon>Methanobacteriati</taxon>
        <taxon>Methanobacteriota</taxon>
        <taxon>Methanomada group</taxon>
        <taxon>Methanococci</taxon>
        <taxon>Methanococcales</taxon>
        <taxon>Methanococcaceae</taxon>
        <taxon>Methanococcus</taxon>
    </lineage>
</organism>
<gene>
    <name evidence="1" type="ordered locus">Mevan_0298</name>
</gene>
<dbReference type="AlphaFoldDB" id="A6UNY5"/>